<evidence type="ECO:0000256" key="4">
    <source>
        <dbReference type="ARBA" id="ARBA00023187"/>
    </source>
</evidence>
<keyword evidence="4" id="KW-0508">mRNA splicing</keyword>
<evidence type="ECO:0000259" key="8">
    <source>
        <dbReference type="Pfam" id="PF03178"/>
    </source>
</evidence>
<dbReference type="Proteomes" id="UP001515480">
    <property type="component" value="Unassembled WGS sequence"/>
</dbReference>
<dbReference type="Gene3D" id="2.130.10.10">
    <property type="entry name" value="YVTN repeat-like/Quinoprotein amine dehydrogenase"/>
    <property type="match status" value="3"/>
</dbReference>
<evidence type="ECO:0000256" key="3">
    <source>
        <dbReference type="ARBA" id="ARBA00022728"/>
    </source>
</evidence>
<comment type="subcellular location">
    <subcellularLocation>
        <location evidence="1">Nucleus</location>
    </subcellularLocation>
</comment>
<feature type="region of interest" description="Disordered" evidence="7">
    <location>
        <begin position="812"/>
        <end position="831"/>
    </location>
</feature>
<dbReference type="FunFam" id="2.130.10.10:FF:001143">
    <property type="entry name" value="Pre-mRNA-splicing factor rse-1, putative"/>
    <property type="match status" value="1"/>
</dbReference>
<sequence length="1202" mass="131215">MHLYALTLQKSSGITAALYGTFSGARAQEVIVARCKVLELMRPDDNGKMQTVFATDVFGIIRSLATCRLTGGNRDYIVIGSDSGKIVIVEFSAEKGCFERVHAETYGKTGLRRIVPGQYIATDPRGRAVMVGAVEKQKLVYTLNRDSAARLTISSPLEAHKSNVLTFHIIGVDVGFENPIFAALEVDMEEVENDPETGEVLYEKNLVYYELDLGLNHVVRKWSDAVDPTSNLLVSIPGGGGADGPSGVLVCSENFVVYKNQGHPDRRCAIPRRRDLPADQGLLLVSSAVHKQRDLFFVLLQSEHGDLYKVTLDWKEEQVSELKVRYLDSVPVCASLCILKTGFLFCASESGNHGFYQFQGVGEDEDSPSCSSLTFESGDETIVEIEPRPLQNLLHVDDIDSLCPLIDCKVADVNKDGTPTLLTLCGKGPRSTLRLLRHGLAVSEMAVSELPGNPNAVWTVKTRRDAEHDAYIVVSFANVTLILSVGETVEEVTDSGLNDQTPTLFVGLVGEDSLVQVYKMGWRQLRSDQRNEWKAPHGKEIECATANNRQLAIAVEGGEVIYFELDQQGVLAEVDKKVPSGTKISCIEVGAVPAGRQRSRFLAVGSWDNTIRILSLDPDDCMTVLAVLAVPTLPKSAALVSMPLGRSSGAEALVLCIGLDNGVMLRARLDPRNGQLSDTRTRFLGAKPVKLVSMPFGGTGGVLALSSRPFATYCYQHSLHLTPLSYQGLDYGCSFSSEHCAEGFVGIAGNTLRILAVEKLSDTFNAESIPLRYTPRRLAIHSVSGHAVVVEADHNAYNEEEKQQLYTSLSITPPLPAGSAAPDEEEEEGPPLMEANVGVPRAQPGKWASCIRVVDPASKQTLSILELADNEAALSIAMIPLRDREGEIFVFVGTVKDMTLHPRQLSAAFIHVYQFTNKNTTLALVHKTQVEDVPYAMANFCGRLMAGVGNRLRIYDMGKKKLLRKCELKGLPTMIQSINVVSPSRIVVGDLAESFHFIKYNRQDNVMMVFADDVSPRWLTAAAVLDVNTLAGADKFGNIFVSRLPQEVSDDVDDAQLLSSAVNEAMALNGAPCKSEELVQYHVGELVTSLQKVTLGAGHDEILLYTTILGGVGALLPFSSKDDLDLCQALEMHLRQDAPPLSGKDQLVFRSSYFPLKGIVDGDFCSVYNRLTPEEQRSIAEELDRTPAEVSKKLEELASRII</sequence>
<dbReference type="Pfam" id="PF03178">
    <property type="entry name" value="CPSF_A"/>
    <property type="match status" value="1"/>
</dbReference>
<name>A0AB34JEM3_PRYPA</name>
<comment type="similarity">
    <text evidence="6">Belongs to the RSE1 family.</text>
</comment>
<keyword evidence="12" id="KW-1185">Reference proteome</keyword>
<dbReference type="FunFam" id="2.130.10.10:FF:000031">
    <property type="entry name" value="Splicing factor 3b subunit 3"/>
    <property type="match status" value="1"/>
</dbReference>
<organism evidence="11 12">
    <name type="scientific">Prymnesium parvum</name>
    <name type="common">Toxic golden alga</name>
    <dbReference type="NCBI Taxonomy" id="97485"/>
    <lineage>
        <taxon>Eukaryota</taxon>
        <taxon>Haptista</taxon>
        <taxon>Haptophyta</taxon>
        <taxon>Prymnesiophyceae</taxon>
        <taxon>Prymnesiales</taxon>
        <taxon>Prymnesiaceae</taxon>
        <taxon>Prymnesium</taxon>
    </lineage>
</organism>
<evidence type="ECO:0000313" key="11">
    <source>
        <dbReference type="EMBL" id="KAL1520024.1"/>
    </source>
</evidence>
<evidence type="ECO:0000256" key="7">
    <source>
        <dbReference type="SAM" id="MobiDB-lite"/>
    </source>
</evidence>
<dbReference type="InterPro" id="IPR036322">
    <property type="entry name" value="WD40_repeat_dom_sf"/>
</dbReference>
<evidence type="ECO:0000313" key="12">
    <source>
        <dbReference type="Proteomes" id="UP001515480"/>
    </source>
</evidence>
<keyword evidence="5" id="KW-0539">Nucleus</keyword>
<dbReference type="Pfam" id="PF23726">
    <property type="entry name" value="Beta-prop_RSE1_2nd"/>
    <property type="match status" value="1"/>
</dbReference>
<dbReference type="PANTHER" id="PTHR10644">
    <property type="entry name" value="DNA REPAIR/RNA PROCESSING CPSF FAMILY"/>
    <property type="match status" value="1"/>
</dbReference>
<dbReference type="SUPFAM" id="SSF50978">
    <property type="entry name" value="WD40 repeat-like"/>
    <property type="match status" value="1"/>
</dbReference>
<dbReference type="GO" id="GO:0005681">
    <property type="term" value="C:spliceosomal complex"/>
    <property type="evidence" value="ECO:0007669"/>
    <property type="project" value="UniProtKB-KW"/>
</dbReference>
<dbReference type="Pfam" id="PF10433">
    <property type="entry name" value="Beta-prop_RSE1_1st"/>
    <property type="match status" value="1"/>
</dbReference>
<evidence type="ECO:0000256" key="5">
    <source>
        <dbReference type="ARBA" id="ARBA00023242"/>
    </source>
</evidence>
<evidence type="ECO:0000256" key="6">
    <source>
        <dbReference type="ARBA" id="ARBA00038266"/>
    </source>
</evidence>
<reference evidence="11 12" key="1">
    <citation type="journal article" date="2024" name="Science">
        <title>Giant polyketide synthase enzymes in the biosynthesis of giant marine polyether toxins.</title>
        <authorList>
            <person name="Fallon T.R."/>
            <person name="Shende V.V."/>
            <person name="Wierzbicki I.H."/>
            <person name="Pendleton A.L."/>
            <person name="Watervoot N.F."/>
            <person name="Auber R.P."/>
            <person name="Gonzalez D.J."/>
            <person name="Wisecaver J.H."/>
            <person name="Moore B.S."/>
        </authorList>
    </citation>
    <scope>NUCLEOTIDE SEQUENCE [LARGE SCALE GENOMIC DNA]</scope>
    <source>
        <strain evidence="11 12">12B1</strain>
    </source>
</reference>
<evidence type="ECO:0000256" key="2">
    <source>
        <dbReference type="ARBA" id="ARBA00022664"/>
    </source>
</evidence>
<dbReference type="InterPro" id="IPR058543">
    <property type="entry name" value="Beta-prop_RSE1/DDB1/CPSF1_2nd"/>
</dbReference>
<dbReference type="AlphaFoldDB" id="A0AB34JEM3"/>
<feature type="domain" description="RSE1/DDB1/CPSF1 first beta-propeller" evidence="9">
    <location>
        <begin position="14"/>
        <end position="369"/>
    </location>
</feature>
<evidence type="ECO:0008006" key="13">
    <source>
        <dbReference type="Google" id="ProtNLM"/>
    </source>
</evidence>
<feature type="domain" description="RSE1/DDB1/CPSF1 second beta-propeller" evidence="10">
    <location>
        <begin position="443"/>
        <end position="755"/>
    </location>
</feature>
<keyword evidence="2" id="KW-0507">mRNA processing</keyword>
<comment type="caution">
    <text evidence="11">The sequence shown here is derived from an EMBL/GenBank/DDBJ whole genome shotgun (WGS) entry which is preliminary data.</text>
</comment>
<dbReference type="EMBL" id="JBGBPQ010000009">
    <property type="protein sequence ID" value="KAL1520024.1"/>
    <property type="molecule type" value="Genomic_DNA"/>
</dbReference>
<accession>A0AB34JEM3</accession>
<proteinExistence type="inferred from homology"/>
<gene>
    <name evidence="11" type="ORF">AB1Y20_023502</name>
</gene>
<dbReference type="InterPro" id="IPR018846">
    <property type="entry name" value="Beta-prop_RSE1/DDB1/CPSF1_1st"/>
</dbReference>
<dbReference type="GO" id="GO:0006397">
    <property type="term" value="P:mRNA processing"/>
    <property type="evidence" value="ECO:0007669"/>
    <property type="project" value="UniProtKB-KW"/>
</dbReference>
<feature type="domain" description="RSE1/DDB1/CPSF1 C-terminal" evidence="8">
    <location>
        <begin position="848"/>
        <end position="1168"/>
    </location>
</feature>
<evidence type="ECO:0000259" key="10">
    <source>
        <dbReference type="Pfam" id="PF23726"/>
    </source>
</evidence>
<dbReference type="GO" id="GO:0008380">
    <property type="term" value="P:RNA splicing"/>
    <property type="evidence" value="ECO:0007669"/>
    <property type="project" value="UniProtKB-KW"/>
</dbReference>
<keyword evidence="3" id="KW-0747">Spliceosome</keyword>
<evidence type="ECO:0000256" key="1">
    <source>
        <dbReference type="ARBA" id="ARBA00004123"/>
    </source>
</evidence>
<dbReference type="GO" id="GO:0003676">
    <property type="term" value="F:nucleic acid binding"/>
    <property type="evidence" value="ECO:0007669"/>
    <property type="project" value="InterPro"/>
</dbReference>
<dbReference type="InterPro" id="IPR015943">
    <property type="entry name" value="WD40/YVTN_repeat-like_dom_sf"/>
</dbReference>
<evidence type="ECO:0000259" key="9">
    <source>
        <dbReference type="Pfam" id="PF10433"/>
    </source>
</evidence>
<protein>
    <recommendedName>
        <fullName evidence="13">DNA damage-binding protein 1</fullName>
    </recommendedName>
</protein>
<dbReference type="InterPro" id="IPR004871">
    <property type="entry name" value="RSE1/DDB1/CPSF1_C"/>
</dbReference>
<dbReference type="InterPro" id="IPR050358">
    <property type="entry name" value="RSE1/DDB1/CFT1"/>
</dbReference>